<organism evidence="1 2">
    <name type="scientific">Plasmopara halstedii</name>
    <name type="common">Downy mildew of sunflower</name>
    <dbReference type="NCBI Taxonomy" id="4781"/>
    <lineage>
        <taxon>Eukaryota</taxon>
        <taxon>Sar</taxon>
        <taxon>Stramenopiles</taxon>
        <taxon>Oomycota</taxon>
        <taxon>Peronosporomycetes</taxon>
        <taxon>Peronosporales</taxon>
        <taxon>Peronosporaceae</taxon>
        <taxon>Plasmopara</taxon>
    </lineage>
</organism>
<dbReference type="RefSeq" id="XP_024582205.1">
    <property type="nucleotide sequence ID" value="XM_024716625.1"/>
</dbReference>
<name>A0A0P1AXM6_PLAHL</name>
<dbReference type="GeneID" id="36397162"/>
<dbReference type="AlphaFoldDB" id="A0A0P1AXM6"/>
<evidence type="ECO:0000313" key="1">
    <source>
        <dbReference type="EMBL" id="CEG45836.1"/>
    </source>
</evidence>
<reference evidence="2" key="1">
    <citation type="submission" date="2014-09" db="EMBL/GenBank/DDBJ databases">
        <authorList>
            <person name="Sharma Rahul"/>
            <person name="Thines Marco"/>
        </authorList>
    </citation>
    <scope>NUCLEOTIDE SEQUENCE [LARGE SCALE GENOMIC DNA]</scope>
</reference>
<dbReference type="Proteomes" id="UP000054928">
    <property type="component" value="Unassembled WGS sequence"/>
</dbReference>
<protein>
    <submittedName>
        <fullName evidence="1">Uncharacterized protein</fullName>
    </submittedName>
</protein>
<keyword evidence="2" id="KW-1185">Reference proteome</keyword>
<evidence type="ECO:0000313" key="2">
    <source>
        <dbReference type="Proteomes" id="UP000054928"/>
    </source>
</evidence>
<proteinExistence type="predicted"/>
<accession>A0A0P1AXM6</accession>
<sequence length="127" mass="14194">MVEVKNPSVAAFTAVSTCAAPNSKCCYRVTNCTDSNMTSPIRIEAEDQKRIFISSVKLFLKNLALLVTQSDQRLRQLRGIYWKKVRVRCAISFIRAVIPRNSLAASPRLLPSFFAASLLLAWCHCGE</sequence>
<dbReference type="EMBL" id="CCYD01001640">
    <property type="protein sequence ID" value="CEG45836.1"/>
    <property type="molecule type" value="Genomic_DNA"/>
</dbReference>